<reference evidence="3 4" key="1">
    <citation type="submission" date="2016-07" db="EMBL/GenBank/DDBJ databases">
        <title>Multiple horizontal gene transfer events from other fungi enriched the ability of initially mycotrophic Trichoderma (Ascomycota) to feed on dead plant biomass.</title>
        <authorList>
            <consortium name="DOE Joint Genome Institute"/>
            <person name="Aerts A."/>
            <person name="Atanasova L."/>
            <person name="Chenthamara K."/>
            <person name="Zhang J."/>
            <person name="Grujic M."/>
            <person name="Henrissat B."/>
            <person name="Kuo A."/>
            <person name="Salamov A."/>
            <person name="Lipzen A."/>
            <person name="Labutti K."/>
            <person name="Barry K."/>
            <person name="Miao Y."/>
            <person name="Rahimi M.J."/>
            <person name="Shen Q."/>
            <person name="Grigoriev I.V."/>
            <person name="Kubicek C.P."/>
            <person name="Druzhinina I.S."/>
        </authorList>
    </citation>
    <scope>NUCLEOTIDE SEQUENCE [LARGE SCALE GENOMIC DNA]</scope>
    <source>
        <strain evidence="3 4">ATCC 18648</strain>
    </source>
</reference>
<sequence length="431" mass="48344">MILGPVSLIDCVVFCIYLAPQLLRQAGFFPTALVVLQTIPFLLFTLPVQFFWNRYCRSYSSHKSSHLKGSTIFEDVVIRCVRYAFASIPANVGRVFFSKDVALPFLRWRMKRHGYDDFPVYWKEETIGEGDAKVNGIWIKQHAEEEPDIVIYYAHGGGFSMGSSYFYFEFLLAWHSLLVDAGYENPAIFALDYSLVPDEVYPTQILQTLQGYKHVLEVAKDASKVCVAGDSAGGTLMLSMLLEVGIQVQSQKAMGVKGVKLGRKRGSSGEFRPDFAIPRMAMLISPWITLASSLHFPSPVDYLNRNTLWKYGHQYAGDTMIHGGMASPGRCDDVKLWKAASPERGYFITYGGDEVLAPDIENFVSRLGAGKVEIEARRFDGGIHAWPVASLFLSSTRRKRLYGLRTIVGEIRKRFDKAPAGKARQNGRLSD</sequence>
<evidence type="ECO:0000259" key="2">
    <source>
        <dbReference type="Pfam" id="PF07859"/>
    </source>
</evidence>
<evidence type="ECO:0000313" key="4">
    <source>
        <dbReference type="Proteomes" id="UP000240760"/>
    </source>
</evidence>
<evidence type="ECO:0000313" key="3">
    <source>
        <dbReference type="EMBL" id="PTB72920.1"/>
    </source>
</evidence>
<dbReference type="OrthoDB" id="408631at2759"/>
<dbReference type="InterPro" id="IPR013094">
    <property type="entry name" value="AB_hydrolase_3"/>
</dbReference>
<gene>
    <name evidence="3" type="ORF">M440DRAFT_1086820</name>
</gene>
<dbReference type="STRING" id="983965.A0A2T4BUC6"/>
<organism evidence="3 4">
    <name type="scientific">Trichoderma longibrachiatum ATCC 18648</name>
    <dbReference type="NCBI Taxonomy" id="983965"/>
    <lineage>
        <taxon>Eukaryota</taxon>
        <taxon>Fungi</taxon>
        <taxon>Dikarya</taxon>
        <taxon>Ascomycota</taxon>
        <taxon>Pezizomycotina</taxon>
        <taxon>Sordariomycetes</taxon>
        <taxon>Hypocreomycetidae</taxon>
        <taxon>Hypocreales</taxon>
        <taxon>Hypocreaceae</taxon>
        <taxon>Trichoderma</taxon>
    </lineage>
</organism>
<proteinExistence type="predicted"/>
<dbReference type="Gene3D" id="3.40.50.1820">
    <property type="entry name" value="alpha/beta hydrolase"/>
    <property type="match status" value="1"/>
</dbReference>
<dbReference type="GO" id="GO:0016787">
    <property type="term" value="F:hydrolase activity"/>
    <property type="evidence" value="ECO:0007669"/>
    <property type="project" value="UniProtKB-KW"/>
</dbReference>
<dbReference type="AlphaFoldDB" id="A0A2T4BUC6"/>
<dbReference type="EMBL" id="KZ679140">
    <property type="protein sequence ID" value="PTB72920.1"/>
    <property type="molecule type" value="Genomic_DNA"/>
</dbReference>
<dbReference type="SUPFAM" id="SSF53474">
    <property type="entry name" value="alpha/beta-Hydrolases"/>
    <property type="match status" value="1"/>
</dbReference>
<keyword evidence="1 3" id="KW-0378">Hydrolase</keyword>
<feature type="domain" description="Alpha/beta hydrolase fold-3" evidence="2">
    <location>
        <begin position="152"/>
        <end position="386"/>
    </location>
</feature>
<dbReference type="PANTHER" id="PTHR48081:SF2">
    <property type="entry name" value="ALPHA_BETA-HYDROLASE"/>
    <property type="match status" value="1"/>
</dbReference>
<evidence type="ECO:0000256" key="1">
    <source>
        <dbReference type="ARBA" id="ARBA00022801"/>
    </source>
</evidence>
<protein>
    <submittedName>
        <fullName evidence="3">Alpha/beta-hydrolase</fullName>
    </submittedName>
</protein>
<dbReference type="PANTHER" id="PTHR48081">
    <property type="entry name" value="AB HYDROLASE SUPERFAMILY PROTEIN C4A8.06C"/>
    <property type="match status" value="1"/>
</dbReference>
<dbReference type="InterPro" id="IPR050300">
    <property type="entry name" value="GDXG_lipolytic_enzyme"/>
</dbReference>
<keyword evidence="4" id="KW-1185">Reference proteome</keyword>
<name>A0A2T4BUC6_TRILO</name>
<dbReference type="Proteomes" id="UP000240760">
    <property type="component" value="Unassembled WGS sequence"/>
</dbReference>
<dbReference type="InterPro" id="IPR029058">
    <property type="entry name" value="AB_hydrolase_fold"/>
</dbReference>
<dbReference type="Pfam" id="PF07859">
    <property type="entry name" value="Abhydrolase_3"/>
    <property type="match status" value="1"/>
</dbReference>
<accession>A0A2T4BUC6</accession>